<name>A0ABQ5KG67_9EUKA</name>
<dbReference type="EMBL" id="BQXS01009690">
    <property type="protein sequence ID" value="GKT31523.1"/>
    <property type="molecule type" value="Genomic_DNA"/>
</dbReference>
<gene>
    <name evidence="1" type="ORF">ADUPG1_005937</name>
</gene>
<organism evidence="1 2">
    <name type="scientific">Aduncisulcus paluster</name>
    <dbReference type="NCBI Taxonomy" id="2918883"/>
    <lineage>
        <taxon>Eukaryota</taxon>
        <taxon>Metamonada</taxon>
        <taxon>Carpediemonas-like organisms</taxon>
        <taxon>Aduncisulcus</taxon>
    </lineage>
</organism>
<keyword evidence="2" id="KW-1185">Reference proteome</keyword>
<proteinExistence type="predicted"/>
<comment type="caution">
    <text evidence="1">The sequence shown here is derived from an EMBL/GenBank/DDBJ whole genome shotgun (WGS) entry which is preliminary data.</text>
</comment>
<evidence type="ECO:0000313" key="1">
    <source>
        <dbReference type="EMBL" id="GKT31523.1"/>
    </source>
</evidence>
<reference evidence="1" key="1">
    <citation type="submission" date="2022-03" db="EMBL/GenBank/DDBJ databases">
        <title>Draft genome sequence of Aduncisulcus paluster, a free-living microaerophilic Fornicata.</title>
        <authorList>
            <person name="Yuyama I."/>
            <person name="Kume K."/>
            <person name="Tamura T."/>
            <person name="Inagaki Y."/>
            <person name="Hashimoto T."/>
        </authorList>
    </citation>
    <scope>NUCLEOTIDE SEQUENCE</scope>
    <source>
        <strain evidence="1">NY0171</strain>
    </source>
</reference>
<dbReference type="Proteomes" id="UP001057375">
    <property type="component" value="Unassembled WGS sequence"/>
</dbReference>
<accession>A0ABQ5KG67</accession>
<protein>
    <submittedName>
        <fullName evidence="1">Uncharacterized protein</fullName>
    </submittedName>
</protein>
<sequence>MNIFCLKEEPKADRSSWEDEKIESYSSKITEHPGYHDYLSLPSKILILEDKPELNILHSLIDKSKTTKPMLSISFSLSPFISKMSSCIVDFDVDFLPQAEGSNIIIVKESYHKKMNRMTRFSISSAASDAILSKFPELSPKQFLLVSSIPANLVLSKKPVIPQTYLYLHKSPLSEEEHLLIGKKIKSPPPYIIRNGFCAAIFERISFVRPQDQCIFLLFVSPVSSTVSQESMKLLLKVPIIHDCVGHGNLKRRVAKILSLQFTHDVFM</sequence>
<evidence type="ECO:0000313" key="2">
    <source>
        <dbReference type="Proteomes" id="UP001057375"/>
    </source>
</evidence>